<dbReference type="AlphaFoldDB" id="A0A855Y516"/>
<dbReference type="Pfam" id="PF04630">
    <property type="entry name" value="Phage_TTP_1"/>
    <property type="match status" value="1"/>
</dbReference>
<organism evidence="1 2">
    <name type="scientific">Paenibacillus pabuli</name>
    <dbReference type="NCBI Taxonomy" id="1472"/>
    <lineage>
        <taxon>Bacteria</taxon>
        <taxon>Bacillati</taxon>
        <taxon>Bacillota</taxon>
        <taxon>Bacilli</taxon>
        <taxon>Bacillales</taxon>
        <taxon>Paenibacillaceae</taxon>
        <taxon>Paenibacillus</taxon>
    </lineage>
</organism>
<evidence type="ECO:0000313" key="1">
    <source>
        <dbReference type="EMBL" id="PWW37398.1"/>
    </source>
</evidence>
<dbReference type="EMBL" id="QGTZ01000009">
    <property type="protein sequence ID" value="PWW37398.1"/>
    <property type="molecule type" value="Genomic_DNA"/>
</dbReference>
<dbReference type="InterPro" id="IPR006724">
    <property type="entry name" value="Phage_TTP"/>
</dbReference>
<comment type="caution">
    <text evidence="1">The sequence shown here is derived from an EMBL/GenBank/DDBJ whole genome shotgun (WGS) entry which is preliminary data.</text>
</comment>
<sequence length="195" mass="20961">MADKIAVPVGLQDIYYAKLLSGDTATEAPVYETPKALLPAITANVTPTVESATLHGNDGPIITANALSEIEVEIGVANLDLEQQADLLGSKIDADTGLLWDNSDDQAPEVALGFRRSMSDGSFVYTWLLKGKFTLPTEEATTKQGEIEFQTPTITGTFLKRIYDGEWRVRADSRNADSAAAIAAWFTKVPASPKA</sequence>
<dbReference type="NCBIfam" id="TIGR01603">
    <property type="entry name" value="maj_tail_phi13"/>
    <property type="match status" value="1"/>
</dbReference>
<protein>
    <submittedName>
        <fullName evidence="1">Phi13 family phage major tail protein</fullName>
    </submittedName>
</protein>
<proteinExistence type="predicted"/>
<dbReference type="RefSeq" id="WP_244192923.1">
    <property type="nucleotide sequence ID" value="NZ_QGTZ01000009.1"/>
</dbReference>
<dbReference type="Proteomes" id="UP000247078">
    <property type="component" value="Unassembled WGS sequence"/>
</dbReference>
<accession>A0A855Y516</accession>
<gene>
    <name evidence="1" type="ORF">DET56_109285</name>
</gene>
<dbReference type="InterPro" id="IPR006490">
    <property type="entry name" value="Maj_tail_phi13"/>
</dbReference>
<evidence type="ECO:0000313" key="2">
    <source>
        <dbReference type="Proteomes" id="UP000247078"/>
    </source>
</evidence>
<name>A0A855Y516_9BACL</name>
<reference evidence="1 2" key="1">
    <citation type="submission" date="2018-05" db="EMBL/GenBank/DDBJ databases">
        <title>Freshwater and sediment microbial communities from various areas in North America, analyzing microbe dynamics in response to fracking.</title>
        <authorList>
            <person name="Lamendella R."/>
        </authorList>
    </citation>
    <scope>NUCLEOTIDE SEQUENCE [LARGE SCALE GENOMIC DNA]</scope>
    <source>
        <strain evidence="1 2">DB-3</strain>
    </source>
</reference>